<dbReference type="RefSeq" id="WP_272182396.1">
    <property type="nucleotide sequence ID" value="NZ_JAQOMS010000002.1"/>
</dbReference>
<reference evidence="1 2" key="1">
    <citation type="submission" date="2023-01" db="EMBL/GenBank/DDBJ databases">
        <title>Psychrosphaera sp. nov., isolated from marine algae.</title>
        <authorList>
            <person name="Bayburt H."/>
            <person name="Choi B.J."/>
            <person name="Kim J.M."/>
            <person name="Choi D.G."/>
            <person name="Jeon C.O."/>
        </authorList>
    </citation>
    <scope>NUCLEOTIDE SEQUENCE [LARGE SCALE GENOMIC DNA]</scope>
    <source>
        <strain evidence="1 2">G1-22</strain>
    </source>
</reference>
<protein>
    <recommendedName>
        <fullName evidence="3">SPOR domain-containing protein</fullName>
    </recommendedName>
</protein>
<keyword evidence="2" id="KW-1185">Reference proteome</keyword>
<sequence>MLHIDSKFIDDSHHQTLIIGPFGSEKDAKQLKQKVHDFGYPEATLEAYSK</sequence>
<dbReference type="Proteomes" id="UP001528411">
    <property type="component" value="Unassembled WGS sequence"/>
</dbReference>
<dbReference type="EMBL" id="JAQOMS010000002">
    <property type="protein sequence ID" value="MDC2891400.1"/>
    <property type="molecule type" value="Genomic_DNA"/>
</dbReference>
<proteinExistence type="predicted"/>
<evidence type="ECO:0000313" key="1">
    <source>
        <dbReference type="EMBL" id="MDC2891400.1"/>
    </source>
</evidence>
<evidence type="ECO:0000313" key="2">
    <source>
        <dbReference type="Proteomes" id="UP001528411"/>
    </source>
</evidence>
<gene>
    <name evidence="1" type="ORF">PN838_25035</name>
</gene>
<name>A0ABT5FJR7_9GAMM</name>
<evidence type="ECO:0008006" key="3">
    <source>
        <dbReference type="Google" id="ProtNLM"/>
    </source>
</evidence>
<accession>A0ABT5FJR7</accession>
<organism evidence="1 2">
    <name type="scientific">Psychrosphaera algicola</name>
    <dbReference type="NCBI Taxonomy" id="3023714"/>
    <lineage>
        <taxon>Bacteria</taxon>
        <taxon>Pseudomonadati</taxon>
        <taxon>Pseudomonadota</taxon>
        <taxon>Gammaproteobacteria</taxon>
        <taxon>Alteromonadales</taxon>
        <taxon>Pseudoalteromonadaceae</taxon>
        <taxon>Psychrosphaera</taxon>
    </lineage>
</organism>
<comment type="caution">
    <text evidence="1">The sequence shown here is derived from an EMBL/GenBank/DDBJ whole genome shotgun (WGS) entry which is preliminary data.</text>
</comment>